<keyword evidence="3" id="KW-0520">NAD</keyword>
<comment type="caution">
    <text evidence="7">The sequence shown here is derived from an EMBL/GenBank/DDBJ whole genome shotgun (WGS) entry which is preliminary data.</text>
</comment>
<dbReference type="AlphaFoldDB" id="D4S307"/>
<dbReference type="PANTHER" id="PTHR43761">
    <property type="entry name" value="D-ISOMER SPECIFIC 2-HYDROXYACID DEHYDROGENASE FAMILY PROTEIN (AFU_ORTHOLOGUE AFUA_1G13630)"/>
    <property type="match status" value="1"/>
</dbReference>
<dbReference type="CDD" id="cd12162">
    <property type="entry name" value="2-Hacid_dh_4"/>
    <property type="match status" value="1"/>
</dbReference>
<dbReference type="InterPro" id="IPR050418">
    <property type="entry name" value="D-iso_2-hydroxyacid_DH_PdxB"/>
</dbReference>
<dbReference type="Proteomes" id="UP000006238">
    <property type="component" value="Unassembled WGS sequence"/>
</dbReference>
<dbReference type="SUPFAM" id="SSF52283">
    <property type="entry name" value="Formate/glycerate dehydrogenase catalytic domain-like"/>
    <property type="match status" value="1"/>
</dbReference>
<feature type="domain" description="D-isomer specific 2-hydroxyacid dehydrogenase NAD-binding" evidence="6">
    <location>
        <begin position="106"/>
        <end position="287"/>
    </location>
</feature>
<evidence type="ECO:0000313" key="7">
    <source>
        <dbReference type="EMBL" id="EFF67376.1"/>
    </source>
</evidence>
<evidence type="ECO:0000313" key="8">
    <source>
        <dbReference type="Proteomes" id="UP000006238"/>
    </source>
</evidence>
<dbReference type="EC" id="1.1.1.290" evidence="7"/>
<keyword evidence="2 4" id="KW-0560">Oxidoreductase</keyword>
<dbReference type="eggNOG" id="COG1052">
    <property type="taxonomic scope" value="Bacteria"/>
</dbReference>
<dbReference type="Pfam" id="PF00389">
    <property type="entry name" value="2-Hacid_dh"/>
    <property type="match status" value="1"/>
</dbReference>
<evidence type="ECO:0000259" key="5">
    <source>
        <dbReference type="Pfam" id="PF00389"/>
    </source>
</evidence>
<gene>
    <name evidence="7" type="primary">pdxB</name>
    <name evidence="7" type="ORF">BUTYVIB_02459</name>
</gene>
<dbReference type="EMBL" id="ABWN01000042">
    <property type="protein sequence ID" value="EFF67376.1"/>
    <property type="molecule type" value="Genomic_DNA"/>
</dbReference>
<organism evidence="7 8">
    <name type="scientific">Eshraghiella crossota DSM 2876</name>
    <dbReference type="NCBI Taxonomy" id="511680"/>
    <lineage>
        <taxon>Bacteria</taxon>
        <taxon>Bacillati</taxon>
        <taxon>Bacillota</taxon>
        <taxon>Clostridia</taxon>
        <taxon>Lachnospirales</taxon>
        <taxon>Lachnospiraceae</taxon>
        <taxon>Eshraghiella</taxon>
    </lineage>
</organism>
<dbReference type="PANTHER" id="PTHR43761:SF1">
    <property type="entry name" value="D-ISOMER SPECIFIC 2-HYDROXYACID DEHYDROGENASE CATALYTIC DOMAIN-CONTAINING PROTEIN-RELATED"/>
    <property type="match status" value="1"/>
</dbReference>
<comment type="similarity">
    <text evidence="1 4">Belongs to the D-isomer specific 2-hydroxyacid dehydrogenase family.</text>
</comment>
<feature type="domain" description="D-isomer specific 2-hydroxyacid dehydrogenase catalytic" evidence="5">
    <location>
        <begin position="13"/>
        <end position="308"/>
    </location>
</feature>
<proteinExistence type="inferred from homology"/>
<dbReference type="SUPFAM" id="SSF51735">
    <property type="entry name" value="NAD(P)-binding Rossmann-fold domains"/>
    <property type="match status" value="1"/>
</dbReference>
<dbReference type="GO" id="GO:0033711">
    <property type="term" value="F:4-phosphoerythronate dehydrogenase activity"/>
    <property type="evidence" value="ECO:0007669"/>
    <property type="project" value="UniProtKB-EC"/>
</dbReference>
<evidence type="ECO:0000256" key="4">
    <source>
        <dbReference type="RuleBase" id="RU003719"/>
    </source>
</evidence>
<reference evidence="7 8" key="1">
    <citation type="submission" date="2010-02" db="EMBL/GenBank/DDBJ databases">
        <authorList>
            <person name="Weinstock G."/>
            <person name="Sodergren E."/>
            <person name="Clifton S."/>
            <person name="Fulton L."/>
            <person name="Fulton B."/>
            <person name="Courtney L."/>
            <person name="Fronick C."/>
            <person name="Harrison M."/>
            <person name="Strong C."/>
            <person name="Farmer C."/>
            <person name="Delahaunty K."/>
            <person name="Markovic C."/>
            <person name="Hall O."/>
            <person name="Minx P."/>
            <person name="Tomlinson C."/>
            <person name="Mitreva M."/>
            <person name="Nelson J."/>
            <person name="Hou S."/>
            <person name="Wollam A."/>
            <person name="Pepin K.H."/>
            <person name="Johnson M."/>
            <person name="Bhonagiri V."/>
            <person name="Zhang X."/>
            <person name="Suruliraj S."/>
            <person name="Warren W."/>
            <person name="Chinwalla A."/>
            <person name="Mardis E.R."/>
            <person name="Wilson R.K."/>
        </authorList>
    </citation>
    <scope>NUCLEOTIDE SEQUENCE [LARGE SCALE GENOMIC DNA]</scope>
    <source>
        <strain evidence="7 8">DSM 2876</strain>
    </source>
</reference>
<dbReference type="GeneID" id="98917123"/>
<dbReference type="HOGENOM" id="CLU_019796_1_3_9"/>
<dbReference type="InterPro" id="IPR006139">
    <property type="entry name" value="D-isomer_2_OHA_DH_cat_dom"/>
</dbReference>
<evidence type="ECO:0000259" key="6">
    <source>
        <dbReference type="Pfam" id="PF02826"/>
    </source>
</evidence>
<dbReference type="NCBIfam" id="NF006263">
    <property type="entry name" value="PRK08410.1"/>
    <property type="match status" value="1"/>
</dbReference>
<name>D4S307_9FIRM</name>
<evidence type="ECO:0000256" key="1">
    <source>
        <dbReference type="ARBA" id="ARBA00005854"/>
    </source>
</evidence>
<evidence type="ECO:0000256" key="2">
    <source>
        <dbReference type="ARBA" id="ARBA00023002"/>
    </source>
</evidence>
<dbReference type="Gene3D" id="3.40.50.720">
    <property type="entry name" value="NAD(P)-binding Rossmann-like Domain"/>
    <property type="match status" value="2"/>
</dbReference>
<sequence>MKIVMLDKKTLGDDCDLSELQKMGDFIAYDETDKNHTIERIKDADAVFTNKVVIGKDEIDNASNLKYIGIMATGTNNIDLEYAGKRGITVTNVKGYSTKIVAQHTFALLFSVMEQIAHYDKFIKSGEYSGQSLFTNIDRPFMEISGKTWGVIGLGAIGKEVAGIAKAFGCNVIYYSTSGKNNCKDYRRVDFETFLKEADIISVHAPLTDATRGLIDENAFDKMKPTAYFINVGRGPIVKEEALKIALDEDKIAGAGIDVFDVEPLAVTSPLMNIKNKDKIVMTPHIAWGSVEARKRLIDMMIDNFRRFRGL</sequence>
<dbReference type="InterPro" id="IPR029753">
    <property type="entry name" value="D-isomer_DH_CS"/>
</dbReference>
<dbReference type="PROSITE" id="PS00670">
    <property type="entry name" value="D_2_HYDROXYACID_DH_2"/>
    <property type="match status" value="1"/>
</dbReference>
<dbReference type="RefSeq" id="WP_005604652.1">
    <property type="nucleotide sequence ID" value="NZ_GG663525.1"/>
</dbReference>
<dbReference type="InterPro" id="IPR036291">
    <property type="entry name" value="NAD(P)-bd_dom_sf"/>
</dbReference>
<dbReference type="STRING" id="45851.BHV86_01515"/>
<protein>
    <submittedName>
        <fullName evidence="7">4-phosphoerythronate dehydrogenase</fullName>
        <ecNumber evidence="7">1.1.1.290</ecNumber>
    </submittedName>
</protein>
<keyword evidence="8" id="KW-1185">Reference proteome</keyword>
<dbReference type="InterPro" id="IPR006140">
    <property type="entry name" value="D-isomer_DH_NAD-bd"/>
</dbReference>
<accession>D4S307</accession>
<dbReference type="Pfam" id="PF02826">
    <property type="entry name" value="2-Hacid_dh_C"/>
    <property type="match status" value="1"/>
</dbReference>
<dbReference type="GO" id="GO:0051287">
    <property type="term" value="F:NAD binding"/>
    <property type="evidence" value="ECO:0007669"/>
    <property type="project" value="InterPro"/>
</dbReference>
<evidence type="ECO:0000256" key="3">
    <source>
        <dbReference type="ARBA" id="ARBA00023027"/>
    </source>
</evidence>